<protein>
    <submittedName>
        <fullName evidence="2">Uncharacterized protein</fullName>
    </submittedName>
</protein>
<dbReference type="Pfam" id="PF02123">
    <property type="entry name" value="RdRP_4"/>
    <property type="match status" value="1"/>
</dbReference>
<dbReference type="EMBL" id="LWCA01000645">
    <property type="protein sequence ID" value="OAF67499.1"/>
    <property type="molecule type" value="Genomic_DNA"/>
</dbReference>
<reference evidence="2 3" key="1">
    <citation type="submission" date="2016-04" db="EMBL/GenBank/DDBJ databases">
        <title>The genome of Intoshia linei affirms orthonectids as highly simplified spiralians.</title>
        <authorList>
            <person name="Mikhailov K.V."/>
            <person name="Slusarev G.S."/>
            <person name="Nikitin M.A."/>
            <person name="Logacheva M.D."/>
            <person name="Penin A."/>
            <person name="Aleoshin V."/>
            <person name="Panchin Y.V."/>
        </authorList>
    </citation>
    <scope>NUCLEOTIDE SEQUENCE [LARGE SCALE GENOMIC DNA]</scope>
    <source>
        <strain evidence="2">Intl2013</strain>
        <tissue evidence="2">Whole animal</tissue>
    </source>
</reference>
<dbReference type="Proteomes" id="UP000078046">
    <property type="component" value="Unassembled WGS sequence"/>
</dbReference>
<gene>
    <name evidence="2" type="ORF">A3Q56_04779</name>
</gene>
<dbReference type="SUPFAM" id="SSF56672">
    <property type="entry name" value="DNA/RNA polymerases"/>
    <property type="match status" value="1"/>
</dbReference>
<dbReference type="GO" id="GO:0006351">
    <property type="term" value="P:DNA-templated transcription"/>
    <property type="evidence" value="ECO:0007669"/>
    <property type="project" value="InterPro"/>
</dbReference>
<dbReference type="Gene3D" id="3.30.70.270">
    <property type="match status" value="1"/>
</dbReference>
<keyword evidence="3" id="KW-1185">Reference proteome</keyword>
<comment type="caution">
    <text evidence="2">The sequence shown here is derived from an EMBL/GenBank/DDBJ whole genome shotgun (WGS) entry which is preliminary data.</text>
</comment>
<keyword evidence="1" id="KW-0547">Nucleotide-binding</keyword>
<dbReference type="GO" id="GO:0000166">
    <property type="term" value="F:nucleotide binding"/>
    <property type="evidence" value="ECO:0007669"/>
    <property type="project" value="UniProtKB-KW"/>
</dbReference>
<dbReference type="GO" id="GO:0003968">
    <property type="term" value="F:RNA-directed RNA polymerase activity"/>
    <property type="evidence" value="ECO:0007669"/>
    <property type="project" value="InterPro"/>
</dbReference>
<dbReference type="InterPro" id="IPR043502">
    <property type="entry name" value="DNA/RNA_pol_sf"/>
</dbReference>
<proteinExistence type="predicted"/>
<evidence type="ECO:0000313" key="3">
    <source>
        <dbReference type="Proteomes" id="UP000078046"/>
    </source>
</evidence>
<evidence type="ECO:0000313" key="2">
    <source>
        <dbReference type="EMBL" id="OAF67499.1"/>
    </source>
</evidence>
<dbReference type="InterPro" id="IPR043128">
    <property type="entry name" value="Rev_trsase/Diguanyl_cyclase"/>
</dbReference>
<sequence>MSNITLVSEVFFGQPQPLLLPTGNLSMDVDTWLEAFDNFIKIHWDDVKQEFLEAQRFFLIVLATYLVFPKPELGKKRLVVKSEMQLYMEMAYLSEIENVLMINLEEKTKKDGLVFFMLDQSAFDKNQSGRMVLSLLGNLKNIIESIKNGTIDYENVNLGAYRGGVASGWRWTAMIETLLNMIVARLALRKVELLHLKITDNYMGDDALIVLQEQPTVTSKLVRILHFYKSYGLKTHPTKQQVSTVRIEYFGDLHFSETMQGYVSRKVDSVIQRYYVGMSSWLDPRSINARIIMWMFIVASSKIVGLNRDRSIHRSSKMKCKPPLTPDHKKSSLEFARENMSMNWKQVCFSDEKRWAR</sequence>
<name>A0A177AZQ0_9BILA</name>
<evidence type="ECO:0000256" key="1">
    <source>
        <dbReference type="ARBA" id="ARBA00022741"/>
    </source>
</evidence>
<dbReference type="AlphaFoldDB" id="A0A177AZQ0"/>
<organism evidence="2 3">
    <name type="scientific">Intoshia linei</name>
    <dbReference type="NCBI Taxonomy" id="1819745"/>
    <lineage>
        <taxon>Eukaryota</taxon>
        <taxon>Metazoa</taxon>
        <taxon>Spiralia</taxon>
        <taxon>Lophotrochozoa</taxon>
        <taxon>Mesozoa</taxon>
        <taxon>Orthonectida</taxon>
        <taxon>Rhopaluridae</taxon>
        <taxon>Intoshia</taxon>
    </lineage>
</organism>
<dbReference type="InterPro" id="IPR001795">
    <property type="entry name" value="RNA-dir_pol_luteovirus"/>
</dbReference>
<dbReference type="GO" id="GO:0003723">
    <property type="term" value="F:RNA binding"/>
    <property type="evidence" value="ECO:0007669"/>
    <property type="project" value="InterPro"/>
</dbReference>
<accession>A0A177AZQ0</accession>
<dbReference type="OrthoDB" id="7474348at2759"/>